<proteinExistence type="predicted"/>
<reference evidence="1 2" key="1">
    <citation type="submission" date="2008-07" db="EMBL/GenBank/DDBJ databases">
        <authorList>
            <person name="Tandeau de Marsac N."/>
            <person name="Ferriera S."/>
            <person name="Johnson J."/>
            <person name="Kravitz S."/>
            <person name="Beeson K."/>
            <person name="Sutton G."/>
            <person name="Rogers Y.-H."/>
            <person name="Friedman R."/>
            <person name="Frazier M."/>
            <person name="Venter J.C."/>
        </authorList>
    </citation>
    <scope>NUCLEOTIDE SEQUENCE [LARGE SCALE GENOMIC DNA]</scope>
    <source>
        <strain evidence="1 2">PCC 7420</strain>
    </source>
</reference>
<accession>B4W2C7</accession>
<dbReference type="STRING" id="118168.MC7420_2338"/>
<dbReference type="HOGENOM" id="CLU_3182421_0_0_3"/>
<evidence type="ECO:0000313" key="1">
    <source>
        <dbReference type="EMBL" id="EDX71672.1"/>
    </source>
</evidence>
<protein>
    <submittedName>
        <fullName evidence="1">Uncharacterized protein</fullName>
    </submittedName>
</protein>
<organism evidence="1 2">
    <name type="scientific">Coleofasciculus chthonoplastes PCC 7420</name>
    <dbReference type="NCBI Taxonomy" id="118168"/>
    <lineage>
        <taxon>Bacteria</taxon>
        <taxon>Bacillati</taxon>
        <taxon>Cyanobacteriota</taxon>
        <taxon>Cyanophyceae</taxon>
        <taxon>Coleofasciculales</taxon>
        <taxon>Coleofasciculaceae</taxon>
        <taxon>Coleofasciculus</taxon>
    </lineage>
</organism>
<dbReference type="Proteomes" id="UP000003835">
    <property type="component" value="Unassembled WGS sequence"/>
</dbReference>
<dbReference type="EMBL" id="DS989870">
    <property type="protein sequence ID" value="EDX71672.1"/>
    <property type="molecule type" value="Genomic_DNA"/>
</dbReference>
<sequence>MKDGYSSVKALLQNTSMVRHELDAGLQGVGKNIHQLVILCKTYGRG</sequence>
<dbReference type="AlphaFoldDB" id="B4W2C7"/>
<name>B4W2C7_9CYAN</name>
<keyword evidence="2" id="KW-1185">Reference proteome</keyword>
<evidence type="ECO:0000313" key="2">
    <source>
        <dbReference type="Proteomes" id="UP000003835"/>
    </source>
</evidence>
<gene>
    <name evidence="1" type="ORF">MC7420_2338</name>
</gene>